<evidence type="ECO:0000256" key="6">
    <source>
        <dbReference type="ARBA" id="ARBA00022989"/>
    </source>
</evidence>
<keyword evidence="7 9" id="KW-0472">Membrane</keyword>
<keyword evidence="3" id="KW-0813">Transport</keyword>
<evidence type="ECO:0000313" key="11">
    <source>
        <dbReference type="Proteomes" id="UP000553888"/>
    </source>
</evidence>
<evidence type="ECO:0000256" key="1">
    <source>
        <dbReference type="ARBA" id="ARBA00004651"/>
    </source>
</evidence>
<evidence type="ECO:0000256" key="7">
    <source>
        <dbReference type="ARBA" id="ARBA00023136"/>
    </source>
</evidence>
<comment type="similarity">
    <text evidence="2">Belongs to the CPA3 antiporters (TC 2.A.63) subunit F family.</text>
</comment>
<keyword evidence="5 9" id="KW-0812">Transmembrane</keyword>
<sequence length="148" mass="15367">MTPGIDLVSVGVAVAGALVLVTALLAVVRIVRGPSILDRLIATDVLISCLMLGLGIEMILDGHTRTIPLLVALAATALFGTIAVARYVTKQDRAERERLEREQAERNAAEAAADAAADDDDALTDRRDALHASGAANAVTGRGTGERA</sequence>
<reference evidence="10 11" key="1">
    <citation type="submission" date="2020-07" db="EMBL/GenBank/DDBJ databases">
        <title>Sequencing the genomes of 1000 actinobacteria strains.</title>
        <authorList>
            <person name="Klenk H.-P."/>
        </authorList>
    </citation>
    <scope>NUCLEOTIDE SEQUENCE [LARGE SCALE GENOMIC DNA]</scope>
    <source>
        <strain evidence="10 11">DSM 23141</strain>
    </source>
</reference>
<feature type="region of interest" description="Disordered" evidence="8">
    <location>
        <begin position="96"/>
        <end position="121"/>
    </location>
</feature>
<dbReference type="GO" id="GO:0015385">
    <property type="term" value="F:sodium:proton antiporter activity"/>
    <property type="evidence" value="ECO:0007669"/>
    <property type="project" value="TreeGrafter"/>
</dbReference>
<feature type="transmembrane region" description="Helical" evidence="9">
    <location>
        <begin position="66"/>
        <end position="88"/>
    </location>
</feature>
<feature type="transmembrane region" description="Helical" evidence="9">
    <location>
        <begin position="40"/>
        <end position="60"/>
    </location>
</feature>
<accession>A0A852Y790</accession>
<keyword evidence="4" id="KW-1003">Cell membrane</keyword>
<protein>
    <submittedName>
        <fullName evidence="10">Multisubunit Na+/H+ antiporter MnhF subunit</fullName>
    </submittedName>
</protein>
<dbReference type="RefSeq" id="WP_218853460.1">
    <property type="nucleotide sequence ID" value="NZ_JACBZY010000001.1"/>
</dbReference>
<dbReference type="Proteomes" id="UP000553888">
    <property type="component" value="Unassembled WGS sequence"/>
</dbReference>
<proteinExistence type="inferred from homology"/>
<keyword evidence="11" id="KW-1185">Reference proteome</keyword>
<keyword evidence="6 9" id="KW-1133">Transmembrane helix</keyword>
<comment type="caution">
    <text evidence="10">The sequence shown here is derived from an EMBL/GenBank/DDBJ whole genome shotgun (WGS) entry which is preliminary data.</text>
</comment>
<comment type="subcellular location">
    <subcellularLocation>
        <location evidence="1">Cell membrane</location>
        <topology evidence="1">Multi-pass membrane protein</topology>
    </subcellularLocation>
</comment>
<dbReference type="InterPro" id="IPR007208">
    <property type="entry name" value="MrpF/PhaF-like"/>
</dbReference>
<evidence type="ECO:0000313" key="10">
    <source>
        <dbReference type="EMBL" id="NYG98826.1"/>
    </source>
</evidence>
<evidence type="ECO:0000256" key="8">
    <source>
        <dbReference type="SAM" id="MobiDB-lite"/>
    </source>
</evidence>
<organism evidence="10 11">
    <name type="scientific">Schumannella luteola</name>
    <dbReference type="NCBI Taxonomy" id="472059"/>
    <lineage>
        <taxon>Bacteria</taxon>
        <taxon>Bacillati</taxon>
        <taxon>Actinomycetota</taxon>
        <taxon>Actinomycetes</taxon>
        <taxon>Micrococcales</taxon>
        <taxon>Microbacteriaceae</taxon>
        <taxon>Schumannella</taxon>
    </lineage>
</organism>
<dbReference type="AlphaFoldDB" id="A0A852Y790"/>
<dbReference type="PANTHER" id="PTHR34702">
    <property type="entry name" value="NA(+)/H(+) ANTIPORTER SUBUNIT F1"/>
    <property type="match status" value="1"/>
</dbReference>
<dbReference type="Pfam" id="PF04066">
    <property type="entry name" value="MrpF_PhaF"/>
    <property type="match status" value="1"/>
</dbReference>
<feature type="compositionally biased region" description="Basic and acidic residues" evidence="8">
    <location>
        <begin position="96"/>
        <end position="108"/>
    </location>
</feature>
<dbReference type="EMBL" id="JACBZY010000001">
    <property type="protein sequence ID" value="NYG98826.1"/>
    <property type="molecule type" value="Genomic_DNA"/>
</dbReference>
<dbReference type="PANTHER" id="PTHR34702:SF1">
    <property type="entry name" value="NA(+)_H(+) ANTIPORTER SUBUNIT F"/>
    <property type="match status" value="1"/>
</dbReference>
<feature type="transmembrane region" description="Helical" evidence="9">
    <location>
        <begin position="6"/>
        <end position="28"/>
    </location>
</feature>
<name>A0A852Y790_9MICO</name>
<gene>
    <name evidence="10" type="ORF">BJ979_001452</name>
</gene>
<evidence type="ECO:0000256" key="5">
    <source>
        <dbReference type="ARBA" id="ARBA00022692"/>
    </source>
</evidence>
<dbReference type="GO" id="GO:0005886">
    <property type="term" value="C:plasma membrane"/>
    <property type="evidence" value="ECO:0007669"/>
    <property type="project" value="UniProtKB-SubCell"/>
</dbReference>
<evidence type="ECO:0000256" key="2">
    <source>
        <dbReference type="ARBA" id="ARBA00009212"/>
    </source>
</evidence>
<evidence type="ECO:0000256" key="3">
    <source>
        <dbReference type="ARBA" id="ARBA00022448"/>
    </source>
</evidence>
<evidence type="ECO:0000256" key="9">
    <source>
        <dbReference type="SAM" id="Phobius"/>
    </source>
</evidence>
<evidence type="ECO:0000256" key="4">
    <source>
        <dbReference type="ARBA" id="ARBA00022475"/>
    </source>
</evidence>